<evidence type="ECO:0000313" key="3">
    <source>
        <dbReference type="EnsemblProtists" id="EOD32004"/>
    </source>
</evidence>
<dbReference type="InterPro" id="IPR036111">
    <property type="entry name" value="Mal/L-sulfo/L-lacto_DH-like_sf"/>
</dbReference>
<dbReference type="KEGG" id="ehx:EMIHUDRAFT_462681"/>
<keyword evidence="2" id="KW-0560">Oxidoreductase</keyword>
<dbReference type="PANTHER" id="PTHR11091">
    <property type="entry name" value="OXIDOREDUCTASE-RELATED"/>
    <property type="match status" value="1"/>
</dbReference>
<dbReference type="InterPro" id="IPR003767">
    <property type="entry name" value="Malate/L-lactate_DH-like"/>
</dbReference>
<dbReference type="OMA" id="RMGHYGE"/>
<dbReference type="InterPro" id="IPR043144">
    <property type="entry name" value="Mal/L-sulf/L-lact_DH-like_ah"/>
</dbReference>
<evidence type="ECO:0000256" key="1">
    <source>
        <dbReference type="ARBA" id="ARBA00006056"/>
    </source>
</evidence>
<sequence length="344" mass="35679">MALRKLTAQQVRELAQSSLLACGASHLQASAIADMLRAAEEDGCSSHGLFRLPAFLEGCAGGRVDARAVPVVSSPLPAVVRVDARGGFAQAAEAAGLAELVSRARTHGVAMMGVANARGMSGAMWYPAEQLAMQGVVSIVCHNSPPYVAAAPGSARRVFGTNPMAFGWPRAGGLPPYVWDQASSVMARGEIEVHQRDGRPLPPGEVGVGPSGELSSDPAAILAGAQLPFGRHKGANLAAMIELLSAALFGSDLAVGQPEGAPFDTYSRGTFVLAIDPANLREEGSAAEQGEQLFQALLGGAADARLPGDRRREHRSRVAAGRPIEIPEELYARIGELVAAHATS</sequence>
<accession>A0A0D3K8B9</accession>
<reference evidence="4" key="1">
    <citation type="journal article" date="2013" name="Nature">
        <title>Pan genome of the phytoplankton Emiliania underpins its global distribution.</title>
        <authorList>
            <person name="Read B.A."/>
            <person name="Kegel J."/>
            <person name="Klute M.J."/>
            <person name="Kuo A."/>
            <person name="Lefebvre S.C."/>
            <person name="Maumus F."/>
            <person name="Mayer C."/>
            <person name="Miller J."/>
            <person name="Monier A."/>
            <person name="Salamov A."/>
            <person name="Young J."/>
            <person name="Aguilar M."/>
            <person name="Claverie J.M."/>
            <person name="Frickenhaus S."/>
            <person name="Gonzalez K."/>
            <person name="Herman E.K."/>
            <person name="Lin Y.C."/>
            <person name="Napier J."/>
            <person name="Ogata H."/>
            <person name="Sarno A.F."/>
            <person name="Shmutz J."/>
            <person name="Schroeder D."/>
            <person name="de Vargas C."/>
            <person name="Verret F."/>
            <person name="von Dassow P."/>
            <person name="Valentin K."/>
            <person name="Van de Peer Y."/>
            <person name="Wheeler G."/>
            <person name="Dacks J.B."/>
            <person name="Delwiche C.F."/>
            <person name="Dyhrman S.T."/>
            <person name="Glockner G."/>
            <person name="John U."/>
            <person name="Richards T."/>
            <person name="Worden A.Z."/>
            <person name="Zhang X."/>
            <person name="Grigoriev I.V."/>
            <person name="Allen A.E."/>
            <person name="Bidle K."/>
            <person name="Borodovsky M."/>
            <person name="Bowler C."/>
            <person name="Brownlee C."/>
            <person name="Cock J.M."/>
            <person name="Elias M."/>
            <person name="Gladyshev V.N."/>
            <person name="Groth M."/>
            <person name="Guda C."/>
            <person name="Hadaegh A."/>
            <person name="Iglesias-Rodriguez M.D."/>
            <person name="Jenkins J."/>
            <person name="Jones B.M."/>
            <person name="Lawson T."/>
            <person name="Leese F."/>
            <person name="Lindquist E."/>
            <person name="Lobanov A."/>
            <person name="Lomsadze A."/>
            <person name="Malik S.B."/>
            <person name="Marsh M.E."/>
            <person name="Mackinder L."/>
            <person name="Mock T."/>
            <person name="Mueller-Roeber B."/>
            <person name="Pagarete A."/>
            <person name="Parker M."/>
            <person name="Probert I."/>
            <person name="Quesneville H."/>
            <person name="Raines C."/>
            <person name="Rensing S.A."/>
            <person name="Riano-Pachon D.M."/>
            <person name="Richier S."/>
            <person name="Rokitta S."/>
            <person name="Shiraiwa Y."/>
            <person name="Soanes D.M."/>
            <person name="van der Giezen M."/>
            <person name="Wahlund T.M."/>
            <person name="Williams B."/>
            <person name="Wilson W."/>
            <person name="Wolfe G."/>
            <person name="Wurch L.L."/>
        </authorList>
    </citation>
    <scope>NUCLEOTIDE SEQUENCE</scope>
</reference>
<dbReference type="AlphaFoldDB" id="A0A0D3K8B9"/>
<comment type="similarity">
    <text evidence="1">Belongs to the LDH2/MDH2 oxidoreductase family.</text>
</comment>
<dbReference type="HOGENOM" id="CLU_040452_0_0_1"/>
<keyword evidence="4" id="KW-1185">Reference proteome</keyword>
<protein>
    <recommendedName>
        <fullName evidence="5">Malate dehydrogenase</fullName>
    </recommendedName>
</protein>
<dbReference type="RefSeq" id="XP_005784433.1">
    <property type="nucleotide sequence ID" value="XM_005784376.1"/>
</dbReference>
<evidence type="ECO:0008006" key="5">
    <source>
        <dbReference type="Google" id="ProtNLM"/>
    </source>
</evidence>
<evidence type="ECO:0000256" key="2">
    <source>
        <dbReference type="ARBA" id="ARBA00023002"/>
    </source>
</evidence>
<dbReference type="InterPro" id="IPR043143">
    <property type="entry name" value="Mal/L-sulf/L-lact_DH-like_NADP"/>
</dbReference>
<dbReference type="Gene3D" id="1.10.1530.10">
    <property type="match status" value="1"/>
</dbReference>
<dbReference type="Gene3D" id="3.30.1370.60">
    <property type="entry name" value="Hypothetical oxidoreductase yiak, domain 2"/>
    <property type="match status" value="1"/>
</dbReference>
<dbReference type="eggNOG" id="ENOG502S537">
    <property type="taxonomic scope" value="Eukaryota"/>
</dbReference>
<dbReference type="PaxDb" id="2903-EOD32004"/>
<name>A0A0D3K8B9_EMIH1</name>
<reference evidence="3" key="2">
    <citation type="submission" date="2024-10" db="UniProtKB">
        <authorList>
            <consortium name="EnsemblProtists"/>
        </authorList>
    </citation>
    <scope>IDENTIFICATION</scope>
</reference>
<proteinExistence type="inferred from homology"/>
<evidence type="ECO:0000313" key="4">
    <source>
        <dbReference type="Proteomes" id="UP000013827"/>
    </source>
</evidence>
<dbReference type="Pfam" id="PF02615">
    <property type="entry name" value="Ldh_2"/>
    <property type="match status" value="1"/>
</dbReference>
<dbReference type="GO" id="GO:0016491">
    <property type="term" value="F:oxidoreductase activity"/>
    <property type="evidence" value="ECO:0007669"/>
    <property type="project" value="UniProtKB-KW"/>
</dbReference>
<dbReference type="GeneID" id="17277277"/>
<organism evidence="3 4">
    <name type="scientific">Emiliania huxleyi (strain CCMP1516)</name>
    <dbReference type="NCBI Taxonomy" id="280463"/>
    <lineage>
        <taxon>Eukaryota</taxon>
        <taxon>Haptista</taxon>
        <taxon>Haptophyta</taxon>
        <taxon>Prymnesiophyceae</taxon>
        <taxon>Isochrysidales</taxon>
        <taxon>Noelaerhabdaceae</taxon>
        <taxon>Emiliania</taxon>
    </lineage>
</organism>
<dbReference type="Proteomes" id="UP000013827">
    <property type="component" value="Unassembled WGS sequence"/>
</dbReference>
<dbReference type="SUPFAM" id="SSF89733">
    <property type="entry name" value="L-sulfolactate dehydrogenase-like"/>
    <property type="match status" value="1"/>
</dbReference>
<dbReference type="PANTHER" id="PTHR11091:SF0">
    <property type="entry name" value="MALATE DEHYDROGENASE"/>
    <property type="match status" value="1"/>
</dbReference>
<dbReference type="EnsemblProtists" id="EOD32004">
    <property type="protein sequence ID" value="EOD32004"/>
    <property type="gene ID" value="EMIHUDRAFT_462681"/>
</dbReference>